<name>A0AAN5DES8_9BILA</name>
<organism evidence="7 8">
    <name type="scientific">Pristionchus mayeri</name>
    <dbReference type="NCBI Taxonomy" id="1317129"/>
    <lineage>
        <taxon>Eukaryota</taxon>
        <taxon>Metazoa</taxon>
        <taxon>Ecdysozoa</taxon>
        <taxon>Nematoda</taxon>
        <taxon>Chromadorea</taxon>
        <taxon>Rhabditida</taxon>
        <taxon>Rhabditina</taxon>
        <taxon>Diplogasteromorpha</taxon>
        <taxon>Diplogasteroidea</taxon>
        <taxon>Neodiplogasteridae</taxon>
        <taxon>Pristionchus</taxon>
    </lineage>
</organism>
<evidence type="ECO:0000259" key="6">
    <source>
        <dbReference type="Pfam" id="PF12698"/>
    </source>
</evidence>
<keyword evidence="3 5" id="KW-1133">Transmembrane helix</keyword>
<evidence type="ECO:0000256" key="5">
    <source>
        <dbReference type="SAM" id="Phobius"/>
    </source>
</evidence>
<accession>A0AAN5DES8</accession>
<dbReference type="Proteomes" id="UP001328107">
    <property type="component" value="Unassembled WGS sequence"/>
</dbReference>
<dbReference type="InterPro" id="IPR013525">
    <property type="entry name" value="ABC2_TM"/>
</dbReference>
<dbReference type="Pfam" id="PF12698">
    <property type="entry name" value="ABC2_membrane_3"/>
    <property type="match status" value="1"/>
</dbReference>
<proteinExistence type="predicted"/>
<reference evidence="8" key="1">
    <citation type="submission" date="2022-10" db="EMBL/GenBank/DDBJ databases">
        <title>Genome assembly of Pristionchus species.</title>
        <authorList>
            <person name="Yoshida K."/>
            <person name="Sommer R.J."/>
        </authorList>
    </citation>
    <scope>NUCLEOTIDE SEQUENCE [LARGE SCALE GENOMIC DNA]</scope>
    <source>
        <strain evidence="8">RS5460</strain>
    </source>
</reference>
<feature type="transmembrane region" description="Helical" evidence="5">
    <location>
        <begin position="31"/>
        <end position="51"/>
    </location>
</feature>
<keyword evidence="4 5" id="KW-0472">Membrane</keyword>
<evidence type="ECO:0000256" key="1">
    <source>
        <dbReference type="ARBA" id="ARBA00004141"/>
    </source>
</evidence>
<evidence type="ECO:0000313" key="7">
    <source>
        <dbReference type="EMBL" id="GMR60760.1"/>
    </source>
</evidence>
<comment type="subcellular location">
    <subcellularLocation>
        <location evidence="1">Membrane</location>
        <topology evidence="1">Multi-pass membrane protein</topology>
    </subcellularLocation>
</comment>
<protein>
    <recommendedName>
        <fullName evidence="6">ABC-2 type transporter transmembrane domain-containing protein</fullName>
    </recommendedName>
</protein>
<keyword evidence="2 5" id="KW-0812">Transmembrane</keyword>
<evidence type="ECO:0000256" key="4">
    <source>
        <dbReference type="ARBA" id="ARBA00023136"/>
    </source>
</evidence>
<dbReference type="AlphaFoldDB" id="A0AAN5DES8"/>
<feature type="domain" description="ABC-2 type transporter transmembrane" evidence="6">
    <location>
        <begin position="10"/>
        <end position="108"/>
    </location>
</feature>
<gene>
    <name evidence="7" type="ORF">PMAYCL1PPCAC_30955</name>
</gene>
<feature type="non-terminal residue" evidence="7">
    <location>
        <position position="1"/>
    </location>
</feature>
<evidence type="ECO:0000256" key="3">
    <source>
        <dbReference type="ARBA" id="ARBA00022989"/>
    </source>
</evidence>
<dbReference type="EMBL" id="BTRK01000006">
    <property type="protein sequence ID" value="GMR60760.1"/>
    <property type="molecule type" value="Genomic_DNA"/>
</dbReference>
<evidence type="ECO:0000313" key="8">
    <source>
        <dbReference type="Proteomes" id="UP001328107"/>
    </source>
</evidence>
<dbReference type="GO" id="GO:0140359">
    <property type="term" value="F:ABC-type transporter activity"/>
    <property type="evidence" value="ECO:0007669"/>
    <property type="project" value="InterPro"/>
</dbReference>
<feature type="transmembrane region" description="Helical" evidence="5">
    <location>
        <begin position="85"/>
        <end position="107"/>
    </location>
</feature>
<comment type="caution">
    <text evidence="7">The sequence shown here is derived from an EMBL/GenBank/DDBJ whole genome shotgun (WGS) entry which is preliminary data.</text>
</comment>
<dbReference type="GO" id="GO:0016020">
    <property type="term" value="C:membrane"/>
    <property type="evidence" value="ECO:0007669"/>
    <property type="project" value="UniProtKB-SubCell"/>
</dbReference>
<sequence length="110" mass="12659">SSIFPFLLESITDQHFEIELDKTMDGRTSKITSFITALFILFYSIPLVLFCSQATREISEEAASNMKDYLLSMGMSRVLYFLHHFIYTFIKAWISVIGCSIIFGFVFNCV</sequence>
<evidence type="ECO:0000256" key="2">
    <source>
        <dbReference type="ARBA" id="ARBA00022692"/>
    </source>
</evidence>
<keyword evidence="8" id="KW-1185">Reference proteome</keyword>